<dbReference type="AlphaFoldDB" id="A0A251X477"/>
<evidence type="ECO:0008006" key="3">
    <source>
        <dbReference type="Google" id="ProtNLM"/>
    </source>
</evidence>
<reference evidence="1 2" key="1">
    <citation type="submission" date="2016-12" db="EMBL/GenBank/DDBJ databases">
        <title>The draft genome sequence of HSLHS2.</title>
        <authorList>
            <person name="Hu D."/>
            <person name="Wang L."/>
            <person name="Shao Z."/>
        </authorList>
    </citation>
    <scope>NUCLEOTIDE SEQUENCE [LARGE SCALE GENOMIC DNA]</scope>
    <source>
        <strain evidence="1">MCCC 1A06712</strain>
    </source>
</reference>
<accession>A0A251X477</accession>
<gene>
    <name evidence="1" type="ORF">BVC71_05740</name>
</gene>
<evidence type="ECO:0000313" key="2">
    <source>
        <dbReference type="Proteomes" id="UP000194664"/>
    </source>
</evidence>
<comment type="caution">
    <text evidence="1">The sequence shown here is derived from an EMBL/GenBank/DDBJ whole genome shotgun (WGS) entry which is preliminary data.</text>
</comment>
<dbReference type="OrthoDB" id="7773807at2"/>
<proteinExistence type="predicted"/>
<dbReference type="Proteomes" id="UP000194664">
    <property type="component" value="Unassembled WGS sequence"/>
</dbReference>
<dbReference type="EMBL" id="MSPP01000001">
    <property type="protein sequence ID" value="OUD10963.1"/>
    <property type="molecule type" value="Genomic_DNA"/>
</dbReference>
<protein>
    <recommendedName>
        <fullName evidence="3">Lipoprotein</fullName>
    </recommendedName>
</protein>
<name>A0A251X477_9RHOB</name>
<evidence type="ECO:0000313" key="1">
    <source>
        <dbReference type="EMBL" id="OUD10963.1"/>
    </source>
</evidence>
<dbReference type="RefSeq" id="WP_086450601.1">
    <property type="nucleotide sequence ID" value="NZ_MSPP01000001.1"/>
</dbReference>
<dbReference type="PROSITE" id="PS51257">
    <property type="entry name" value="PROKAR_LIPOPROTEIN"/>
    <property type="match status" value="1"/>
</dbReference>
<sequence length="155" mass="16514">MLRQIGLAACVLITISGCARISQSRLNPLNWFGPAEPAAVATEETVIRPLIPQNRAIVFVDERVPADQVTSLAIERTNDGAIIRATALVTGQPYNAELVLLGLENGTATYAFVTERGASTGQQSVTVAKSIDTAELAQIRRVVVQGQNGSLQTTR</sequence>
<organism evidence="1 2">
    <name type="scientific">Marivivens niveibacter</name>
    <dbReference type="NCBI Taxonomy" id="1930667"/>
    <lineage>
        <taxon>Bacteria</taxon>
        <taxon>Pseudomonadati</taxon>
        <taxon>Pseudomonadota</taxon>
        <taxon>Alphaproteobacteria</taxon>
        <taxon>Rhodobacterales</taxon>
        <taxon>Paracoccaceae</taxon>
        <taxon>Marivivens group</taxon>
        <taxon>Marivivens</taxon>
    </lineage>
</organism>
<keyword evidence="2" id="KW-1185">Reference proteome</keyword>